<dbReference type="Proteomes" id="UP000002489">
    <property type="component" value="Unassembled WGS sequence"/>
</dbReference>
<evidence type="ECO:0000313" key="2">
    <source>
        <dbReference type="Proteomes" id="UP000002489"/>
    </source>
</evidence>
<evidence type="ECO:0000313" key="1">
    <source>
        <dbReference type="EnsemblFungi" id="FOXG_08897P0"/>
    </source>
</evidence>
<reference evidence="2" key="1">
    <citation type="journal article" date="2012" name="Mol. Plant Microbe Interact.">
        <title>A highly conserved effector in Fusarium oxysporum is required for full virulence on Arabidopsis.</title>
        <authorList>
            <person name="Thatcher L.F."/>
            <person name="Gardiner D.M."/>
            <person name="Kazan K."/>
            <person name="Manners J."/>
        </authorList>
    </citation>
    <scope>NUCLEOTIDE SEQUENCE [LARGE SCALE GENOMIC DNA]</scope>
    <source>
        <strain evidence="2">Fo5176</strain>
    </source>
</reference>
<dbReference type="AlphaFoldDB" id="A0A0D2XY26"/>
<accession>A0A0D2XY26</accession>
<dbReference type="Gene3D" id="2.40.350.20">
    <property type="match status" value="1"/>
</dbReference>
<organism evidence="1 2">
    <name type="scientific">Fusarium oxysporum (strain Fo5176)</name>
    <name type="common">Fusarium vascular wilt</name>
    <dbReference type="NCBI Taxonomy" id="660025"/>
    <lineage>
        <taxon>Eukaryota</taxon>
        <taxon>Fungi</taxon>
        <taxon>Dikarya</taxon>
        <taxon>Ascomycota</taxon>
        <taxon>Pezizomycotina</taxon>
        <taxon>Sordariomycetes</taxon>
        <taxon>Hypocreomycetidae</taxon>
        <taxon>Hypocreales</taxon>
        <taxon>Nectriaceae</taxon>
        <taxon>Fusarium</taxon>
        <taxon>Fusarium oxysporum species complex</taxon>
    </lineage>
</organism>
<protein>
    <submittedName>
        <fullName evidence="1">Uncharacterized protein</fullName>
    </submittedName>
</protein>
<reference evidence="1" key="2">
    <citation type="submission" date="2025-08" db="UniProtKB">
        <authorList>
            <consortium name="EnsemblFungi"/>
        </authorList>
    </citation>
    <scope>IDENTIFICATION</scope>
    <source>
        <strain evidence="1">4287 / CBS 123668 / FGSC 9935 / NRRL 34936</strain>
    </source>
</reference>
<sequence length="128" mass="13273">MFSLIPVLSLLVVGSHASPFLDARGLASAELPAKLSAIKFDPANKDGVAFYITAAGVDTECYPPAKDTVASGRVYKCGENPAVTFSYTSDQGKLSVWLSNENGSFAGSTVISSPAPGEIAFDLANVNV</sequence>
<dbReference type="EnsemblFungi" id="FOXG_08897T0">
    <property type="protein sequence ID" value="FOXG_08897P0"/>
    <property type="gene ID" value="FOXG_08897"/>
</dbReference>
<gene>
    <name evidence="1" type="primary">28950497</name>
</gene>
<dbReference type="VEuPathDB" id="FungiDB:FOXG_08897"/>
<proteinExistence type="predicted"/>
<name>A0A0D2XY26_FUSOF</name>